<keyword evidence="2" id="KW-1185">Reference proteome</keyword>
<dbReference type="Pfam" id="PF13469">
    <property type="entry name" value="Sulfotransfer_3"/>
    <property type="match status" value="1"/>
</dbReference>
<proteinExistence type="predicted"/>
<dbReference type="Proteomes" id="UP001560019">
    <property type="component" value="Unassembled WGS sequence"/>
</dbReference>
<protein>
    <recommendedName>
        <fullName evidence="3">Sulfotransferase family protein</fullName>
    </recommendedName>
</protein>
<organism evidence="1 2">
    <name type="scientific">Rhodovulum iodosum</name>
    <dbReference type="NCBI Taxonomy" id="68291"/>
    <lineage>
        <taxon>Bacteria</taxon>
        <taxon>Pseudomonadati</taxon>
        <taxon>Pseudomonadota</taxon>
        <taxon>Alphaproteobacteria</taxon>
        <taxon>Rhodobacterales</taxon>
        <taxon>Paracoccaceae</taxon>
        <taxon>Rhodovulum</taxon>
    </lineage>
</organism>
<dbReference type="Gene3D" id="3.40.50.300">
    <property type="entry name" value="P-loop containing nucleotide triphosphate hydrolases"/>
    <property type="match status" value="1"/>
</dbReference>
<dbReference type="SUPFAM" id="SSF52540">
    <property type="entry name" value="P-loop containing nucleoside triphosphate hydrolases"/>
    <property type="match status" value="1"/>
</dbReference>
<gene>
    <name evidence="1" type="ORF">Ga0609869_003459</name>
</gene>
<comment type="caution">
    <text evidence="1">The sequence shown here is derived from an EMBL/GenBank/DDBJ whole genome shotgun (WGS) entry which is preliminary data.</text>
</comment>
<accession>A0ABV3XXM2</accession>
<evidence type="ECO:0008006" key="3">
    <source>
        <dbReference type="Google" id="ProtNLM"/>
    </source>
</evidence>
<dbReference type="EMBL" id="JBEHHI010000003">
    <property type="protein sequence ID" value="MEX5730106.1"/>
    <property type="molecule type" value="Genomic_DNA"/>
</dbReference>
<evidence type="ECO:0000313" key="1">
    <source>
        <dbReference type="EMBL" id="MEX5730106.1"/>
    </source>
</evidence>
<evidence type="ECO:0000313" key="2">
    <source>
        <dbReference type="Proteomes" id="UP001560019"/>
    </source>
</evidence>
<dbReference type="InterPro" id="IPR027417">
    <property type="entry name" value="P-loop_NTPase"/>
</dbReference>
<reference evidence="1 2" key="1">
    <citation type="submission" date="2024-06" db="EMBL/GenBank/DDBJ databases">
        <title>Genome of Rhodovulum iodosum, a marine photoferrotroph.</title>
        <authorList>
            <person name="Bianchini G."/>
            <person name="Nikeleit V."/>
            <person name="Kappler A."/>
            <person name="Bryce C."/>
            <person name="Sanchez-Baracaldo P."/>
        </authorList>
    </citation>
    <scope>NUCLEOTIDE SEQUENCE [LARGE SCALE GENOMIC DNA]</scope>
    <source>
        <strain evidence="1 2">UT/N1</strain>
    </source>
</reference>
<sequence>MSPGAGPGRMSDYTPLEKLLHRMVLGVPAIAETAFAADQALARPDAAAARNGRHVFVAGLARAGTTILTRRIHASGAFASLTYRDMPFVLAPNLWQRLGGGSDRALDTQERAHGDGLIVGIDSPESLEEPFWRVFDGPAYIGHDRLHPHMPDAALCAKYAGFVGAILKAAGGTRYLAKNNNNILRLAMLAETFPEAEILVPFRAPGAHAGSLLSQHRRFVERHAADRFSRAYMGWLVHHEFGADHRPFAAPAPATADPMARDYWLAQWCAVYGGLIDTAPRTARFVCYEDLCGDPGTWAGLAAALNIPAEGGEAFRTPPAPPALPETAREAGAQALYARLRDRARAAPV</sequence>
<name>A0ABV3XXM2_9RHOB</name>